<evidence type="ECO:0000313" key="1">
    <source>
        <dbReference type="EMBL" id="EAV46681.1"/>
    </source>
</evidence>
<sequence length="80" mass="9352">MDYDAENIFLYMKKRIKAMGLNGHNMNRINRAGCLDRCKDGPLLVIYPEAVWYKYIDHTDIDEIIDQHLVKGTIVKRLLA</sequence>
<keyword evidence="2" id="KW-1185">Reference proteome</keyword>
<dbReference type="Proteomes" id="UP000054262">
    <property type="component" value="Unassembled WGS sequence"/>
</dbReference>
<organism evidence="1 2">
    <name type="scientific">Methylophilales bacterium HTCC2181</name>
    <dbReference type="NCBI Taxonomy" id="383631"/>
    <lineage>
        <taxon>Bacteria</taxon>
        <taxon>Pseudomonadati</taxon>
        <taxon>Pseudomonadota</taxon>
        <taxon>Betaproteobacteria</taxon>
        <taxon>Nitrosomonadales</taxon>
        <taxon>OM43 clade</taxon>
    </lineage>
</organism>
<protein>
    <submittedName>
        <fullName evidence="1">Fe2-S2-type ferredoxin</fullName>
    </submittedName>
</protein>
<reference evidence="1 2" key="1">
    <citation type="submission" date="2006-11" db="EMBL/GenBank/DDBJ databases">
        <authorList>
            <person name="Giovannoni S."/>
            <person name="Vergin K."/>
            <person name="Ferriera S."/>
            <person name="Johnson J."/>
            <person name="Kravitz S."/>
            <person name="Beeson K."/>
            <person name="Sutton G."/>
            <person name="Rogers Y.-H."/>
            <person name="Friedman R."/>
            <person name="Frazier M."/>
            <person name="Venter J.C."/>
        </authorList>
    </citation>
    <scope>NUCLEOTIDE SEQUENCE [LARGE SCALE GENOMIC DNA]</scope>
    <source>
        <strain evidence="1 2">HTCC2181</strain>
    </source>
</reference>
<dbReference type="AlphaFoldDB" id="A0P571"/>
<dbReference type="CDD" id="cd02980">
    <property type="entry name" value="TRX_Fd_family"/>
    <property type="match status" value="1"/>
</dbReference>
<proteinExistence type="predicted"/>
<dbReference type="EMBL" id="AAUX01000001">
    <property type="protein sequence ID" value="EAV46681.1"/>
    <property type="molecule type" value="Genomic_DNA"/>
</dbReference>
<gene>
    <name evidence="1" type="ORF">MB2181_01370</name>
</gene>
<evidence type="ECO:0000313" key="2">
    <source>
        <dbReference type="Proteomes" id="UP000054262"/>
    </source>
</evidence>
<dbReference type="Gene3D" id="3.40.30.10">
    <property type="entry name" value="Glutaredoxin"/>
    <property type="match status" value="1"/>
</dbReference>
<accession>A0P571</accession>
<dbReference type="SUPFAM" id="SSF52833">
    <property type="entry name" value="Thioredoxin-like"/>
    <property type="match status" value="1"/>
</dbReference>
<comment type="caution">
    <text evidence="1">The sequence shown here is derived from an EMBL/GenBank/DDBJ whole genome shotgun (WGS) entry which is preliminary data.</text>
</comment>
<dbReference type="InterPro" id="IPR036249">
    <property type="entry name" value="Thioredoxin-like_sf"/>
</dbReference>
<name>A0P571_9PROT</name>